<organism evidence="2">
    <name type="scientific">Oryza brachyantha</name>
    <name type="common">malo sina</name>
    <dbReference type="NCBI Taxonomy" id="4533"/>
    <lineage>
        <taxon>Eukaryota</taxon>
        <taxon>Viridiplantae</taxon>
        <taxon>Streptophyta</taxon>
        <taxon>Embryophyta</taxon>
        <taxon>Tracheophyta</taxon>
        <taxon>Spermatophyta</taxon>
        <taxon>Magnoliopsida</taxon>
        <taxon>Liliopsida</taxon>
        <taxon>Poales</taxon>
        <taxon>Poaceae</taxon>
        <taxon>BOP clade</taxon>
        <taxon>Oryzoideae</taxon>
        <taxon>Oryzeae</taxon>
        <taxon>Oryzinae</taxon>
        <taxon>Oryza</taxon>
    </lineage>
</organism>
<dbReference type="InterPro" id="IPR011992">
    <property type="entry name" value="EF-hand-dom_pair"/>
</dbReference>
<dbReference type="PROSITE" id="PS00018">
    <property type="entry name" value="EF_HAND_1"/>
    <property type="match status" value="1"/>
</dbReference>
<evidence type="ECO:0000313" key="2">
    <source>
        <dbReference type="EnsemblPlants" id="OB09G19360.1"/>
    </source>
</evidence>
<dbReference type="InterPro" id="IPR018247">
    <property type="entry name" value="EF_Hand_1_Ca_BS"/>
</dbReference>
<evidence type="ECO:0008006" key="4">
    <source>
        <dbReference type="Google" id="ProtNLM"/>
    </source>
</evidence>
<reference evidence="2" key="1">
    <citation type="journal article" date="2013" name="Nat. Commun.">
        <title>Whole-genome sequencing of Oryza brachyantha reveals mechanisms underlying Oryza genome evolution.</title>
        <authorList>
            <person name="Chen J."/>
            <person name="Huang Q."/>
            <person name="Gao D."/>
            <person name="Wang J."/>
            <person name="Lang Y."/>
            <person name="Liu T."/>
            <person name="Li B."/>
            <person name="Bai Z."/>
            <person name="Luis Goicoechea J."/>
            <person name="Liang C."/>
            <person name="Chen C."/>
            <person name="Zhang W."/>
            <person name="Sun S."/>
            <person name="Liao Y."/>
            <person name="Zhang X."/>
            <person name="Yang L."/>
            <person name="Song C."/>
            <person name="Wang M."/>
            <person name="Shi J."/>
            <person name="Liu G."/>
            <person name="Liu J."/>
            <person name="Zhou H."/>
            <person name="Zhou W."/>
            <person name="Yu Q."/>
            <person name="An N."/>
            <person name="Chen Y."/>
            <person name="Cai Q."/>
            <person name="Wang B."/>
            <person name="Liu B."/>
            <person name="Min J."/>
            <person name="Huang Y."/>
            <person name="Wu H."/>
            <person name="Li Z."/>
            <person name="Zhang Y."/>
            <person name="Yin Y."/>
            <person name="Song W."/>
            <person name="Jiang J."/>
            <person name="Jackson S.A."/>
            <person name="Wing R.A."/>
            <person name="Wang J."/>
            <person name="Chen M."/>
        </authorList>
    </citation>
    <scope>NUCLEOTIDE SEQUENCE [LARGE SCALE GENOMIC DNA]</scope>
    <source>
        <strain evidence="2">cv. IRGC 101232</strain>
    </source>
</reference>
<dbReference type="HOGENOM" id="CLU_147785_0_1_1"/>
<sequence length="95" mass="10869">MEAFLPCFGVEIRSKRGIVDGGSRHHQVALDERTVRDRDELRNALRAVGARNRWLKCKLGMIHADADGDGYIDDGEMDRLIEYWGRRLGLGIRVF</sequence>
<proteinExistence type="predicted"/>
<accession>J3MY57</accession>
<dbReference type="AlphaFoldDB" id="J3MY57"/>
<evidence type="ECO:0000256" key="1">
    <source>
        <dbReference type="ARBA" id="ARBA00022837"/>
    </source>
</evidence>
<dbReference type="Proteomes" id="UP000006038">
    <property type="component" value="Chromosome 9"/>
</dbReference>
<keyword evidence="1" id="KW-0106">Calcium</keyword>
<keyword evidence="3" id="KW-1185">Reference proteome</keyword>
<dbReference type="SUPFAM" id="SSF47473">
    <property type="entry name" value="EF-hand"/>
    <property type="match status" value="1"/>
</dbReference>
<dbReference type="Gramene" id="OB09G19360.1">
    <property type="protein sequence ID" value="OB09G19360.1"/>
    <property type="gene ID" value="OB09G19360"/>
</dbReference>
<dbReference type="EnsemblPlants" id="OB09G19360.1">
    <property type="protein sequence ID" value="OB09G19360.1"/>
    <property type="gene ID" value="OB09G19360"/>
</dbReference>
<protein>
    <recommendedName>
        <fullName evidence="4">EF-hand domain-containing protein</fullName>
    </recommendedName>
</protein>
<name>J3MY57_ORYBR</name>
<evidence type="ECO:0000313" key="3">
    <source>
        <dbReference type="Proteomes" id="UP000006038"/>
    </source>
</evidence>
<reference evidence="2" key="2">
    <citation type="submission" date="2013-04" db="UniProtKB">
        <authorList>
            <consortium name="EnsemblPlants"/>
        </authorList>
    </citation>
    <scope>IDENTIFICATION</scope>
</reference>